<sequence length="202" mass="22663">MSETEASGSAPLEQNISEEPAKAFNDEPGWKKVDPTANKGPGKLSASILPSILNLYNCQATAADFEVYAPDATFEDPLMCAKGVKQIKSAFYSLPKVFTEGKMGDYLVQEDETSPGNGEIRIDNIQHYRVWGQAIDLKSLIKLSVKDGKVIRHEDLWDKRTLWNKHTVRVPLVGRAAETWRRFNMLVTHTLMGFGRDPRPKE</sequence>
<feature type="compositionally biased region" description="Basic and acidic residues" evidence="1">
    <location>
        <begin position="19"/>
        <end position="34"/>
    </location>
</feature>
<gene>
    <name evidence="2" type="ORF">R1sor_020747</name>
</gene>
<dbReference type="AlphaFoldDB" id="A0ABD3GGR1"/>
<protein>
    <recommendedName>
        <fullName evidence="4">SnoaL-like domain-containing protein</fullName>
    </recommendedName>
</protein>
<evidence type="ECO:0000256" key="1">
    <source>
        <dbReference type="SAM" id="MobiDB-lite"/>
    </source>
</evidence>
<feature type="region of interest" description="Disordered" evidence="1">
    <location>
        <begin position="1"/>
        <end position="38"/>
    </location>
</feature>
<dbReference type="PANTHER" id="PTHR34213:SF2">
    <property type="entry name" value="NUCLEAR TRANSPORT FACTOR 2 (NTF2) FAMILY PROTEIN"/>
    <property type="match status" value="1"/>
</dbReference>
<dbReference type="PANTHER" id="PTHR34213">
    <property type="entry name" value="NUCLEAR TRANSPORT FACTOR 2 (NTF2) FAMILY PROTEIN"/>
    <property type="match status" value="1"/>
</dbReference>
<comment type="caution">
    <text evidence="2">The sequence shown here is derived from an EMBL/GenBank/DDBJ whole genome shotgun (WGS) entry which is preliminary data.</text>
</comment>
<dbReference type="Proteomes" id="UP001633002">
    <property type="component" value="Unassembled WGS sequence"/>
</dbReference>
<evidence type="ECO:0000313" key="2">
    <source>
        <dbReference type="EMBL" id="KAL3677791.1"/>
    </source>
</evidence>
<evidence type="ECO:0008006" key="4">
    <source>
        <dbReference type="Google" id="ProtNLM"/>
    </source>
</evidence>
<evidence type="ECO:0000313" key="3">
    <source>
        <dbReference type="Proteomes" id="UP001633002"/>
    </source>
</evidence>
<accession>A0ABD3GGR1</accession>
<reference evidence="2 3" key="1">
    <citation type="submission" date="2024-09" db="EMBL/GenBank/DDBJ databases">
        <title>Chromosome-scale assembly of Riccia sorocarpa.</title>
        <authorList>
            <person name="Paukszto L."/>
        </authorList>
    </citation>
    <scope>NUCLEOTIDE SEQUENCE [LARGE SCALE GENOMIC DNA]</scope>
    <source>
        <strain evidence="2">LP-2024</strain>
        <tissue evidence="2">Aerial parts of the thallus</tissue>
    </source>
</reference>
<dbReference type="InterPro" id="IPR032710">
    <property type="entry name" value="NTF2-like_dom_sf"/>
</dbReference>
<dbReference type="SUPFAM" id="SSF54427">
    <property type="entry name" value="NTF2-like"/>
    <property type="match status" value="1"/>
</dbReference>
<feature type="compositionally biased region" description="Polar residues" evidence="1">
    <location>
        <begin position="1"/>
        <end position="17"/>
    </location>
</feature>
<organism evidence="2 3">
    <name type="scientific">Riccia sorocarpa</name>
    <dbReference type="NCBI Taxonomy" id="122646"/>
    <lineage>
        <taxon>Eukaryota</taxon>
        <taxon>Viridiplantae</taxon>
        <taxon>Streptophyta</taxon>
        <taxon>Embryophyta</taxon>
        <taxon>Marchantiophyta</taxon>
        <taxon>Marchantiopsida</taxon>
        <taxon>Marchantiidae</taxon>
        <taxon>Marchantiales</taxon>
        <taxon>Ricciaceae</taxon>
        <taxon>Riccia</taxon>
    </lineage>
</organism>
<name>A0ABD3GGR1_9MARC</name>
<dbReference type="EMBL" id="JBJQOH010000007">
    <property type="protein sequence ID" value="KAL3677791.1"/>
    <property type="molecule type" value="Genomic_DNA"/>
</dbReference>
<proteinExistence type="predicted"/>
<keyword evidence="3" id="KW-1185">Reference proteome</keyword>